<sequence>MIHQKSNKNNPKPIISSNMYDVMDLKCDDTQTLEKILESETESEPSKKDKTDNNKNQDQSQNQKNKDSNTYDKDIEIGNTPPNEIMMADEKTPNK</sequence>
<accession>A0A2T9Y529</accession>
<feature type="compositionally biased region" description="Basic and acidic residues" evidence="1">
    <location>
        <begin position="64"/>
        <end position="76"/>
    </location>
</feature>
<feature type="compositionally biased region" description="Basic and acidic residues" evidence="1">
    <location>
        <begin position="44"/>
        <end position="55"/>
    </location>
</feature>
<reference evidence="2 3" key="1">
    <citation type="journal article" date="2018" name="MBio">
        <title>Comparative Genomics Reveals the Core Gene Toolbox for the Fungus-Insect Symbiosis.</title>
        <authorList>
            <person name="Wang Y."/>
            <person name="Stata M."/>
            <person name="Wang W."/>
            <person name="Stajich J.E."/>
            <person name="White M.M."/>
            <person name="Moncalvo J.M."/>
        </authorList>
    </citation>
    <scope>NUCLEOTIDE SEQUENCE [LARGE SCALE GENOMIC DNA]</scope>
    <source>
        <strain evidence="2 3">SWE-8-4</strain>
    </source>
</reference>
<dbReference type="EMBL" id="MBFR01000496">
    <property type="protein sequence ID" value="PVU87417.1"/>
    <property type="molecule type" value="Genomic_DNA"/>
</dbReference>
<evidence type="ECO:0000256" key="1">
    <source>
        <dbReference type="SAM" id="MobiDB-lite"/>
    </source>
</evidence>
<gene>
    <name evidence="2" type="ORF">BB561_006340</name>
</gene>
<protein>
    <submittedName>
        <fullName evidence="2">Uncharacterized protein</fullName>
    </submittedName>
</protein>
<feature type="region of interest" description="Disordered" evidence="1">
    <location>
        <begin position="36"/>
        <end position="95"/>
    </location>
</feature>
<name>A0A2T9Y529_9FUNG</name>
<proteinExistence type="predicted"/>
<dbReference type="AlphaFoldDB" id="A0A2T9Y529"/>
<dbReference type="Proteomes" id="UP000245383">
    <property type="component" value="Unassembled WGS sequence"/>
</dbReference>
<comment type="caution">
    <text evidence="2">The sequence shown here is derived from an EMBL/GenBank/DDBJ whole genome shotgun (WGS) entry which is preliminary data.</text>
</comment>
<evidence type="ECO:0000313" key="3">
    <source>
        <dbReference type="Proteomes" id="UP000245383"/>
    </source>
</evidence>
<keyword evidence="3" id="KW-1185">Reference proteome</keyword>
<evidence type="ECO:0000313" key="2">
    <source>
        <dbReference type="EMBL" id="PVU87417.1"/>
    </source>
</evidence>
<organism evidence="2 3">
    <name type="scientific">Smittium simulii</name>
    <dbReference type="NCBI Taxonomy" id="133385"/>
    <lineage>
        <taxon>Eukaryota</taxon>
        <taxon>Fungi</taxon>
        <taxon>Fungi incertae sedis</taxon>
        <taxon>Zoopagomycota</taxon>
        <taxon>Kickxellomycotina</taxon>
        <taxon>Harpellomycetes</taxon>
        <taxon>Harpellales</taxon>
        <taxon>Legeriomycetaceae</taxon>
        <taxon>Smittium</taxon>
    </lineage>
</organism>